<comment type="caution">
    <text evidence="1">The sequence shown here is derived from an EMBL/GenBank/DDBJ whole genome shotgun (WGS) entry which is preliminary data.</text>
</comment>
<dbReference type="EMBL" id="QAGV01000007">
    <property type="protein sequence ID" value="PTR95316.1"/>
    <property type="molecule type" value="Genomic_DNA"/>
</dbReference>
<organism evidence="1 2">
    <name type="scientific">Ligilactobacillus salivarius</name>
    <dbReference type="NCBI Taxonomy" id="1624"/>
    <lineage>
        <taxon>Bacteria</taxon>
        <taxon>Bacillati</taxon>
        <taxon>Bacillota</taxon>
        <taxon>Bacilli</taxon>
        <taxon>Lactobacillales</taxon>
        <taxon>Lactobacillaceae</taxon>
        <taxon>Ligilactobacillus</taxon>
    </lineage>
</organism>
<dbReference type="RefSeq" id="WP_003699003.1">
    <property type="nucleotide sequence ID" value="NZ_CBCRTQ010000006.1"/>
</dbReference>
<dbReference type="Proteomes" id="UP000244552">
    <property type="component" value="Unassembled WGS sequence"/>
</dbReference>
<sequence length="181" mass="21378">MSTNAMIFKMDNNKVRGIYCHWDGYPDYVGAILRDSYQKPSKVDSLINLGEISSLGDEISVHPFVKKYGFEYSMSVEYKRLSEYEKQALNSELQEHTLAYHRDRGEDLKIMEMTVEEFSNKLKNDNFPYSGPVYLYLMKANKLNQYEWVYSELEFFDELDYQLLGNEFCSRGSYWSSFKTL</sequence>
<dbReference type="AlphaFoldDB" id="A0ABD6XFZ7"/>
<name>A0ABD6XFZ7_9LACO</name>
<gene>
    <name evidence="1" type="ORF">DBP89_06765</name>
</gene>
<evidence type="ECO:0000313" key="1">
    <source>
        <dbReference type="EMBL" id="PTR95316.1"/>
    </source>
</evidence>
<reference evidence="1 2" key="1">
    <citation type="journal article" date="2018" name="Genome Announc.">
        <title>Fifty-Six Draft Genome Sequences of 10 Lactobacillus Species from 22 Commercial Dietary Supplements.</title>
        <authorList>
            <person name="Gangiredla J."/>
            <person name="Barnaba T.J."/>
            <person name="Mammel M.K."/>
            <person name="Lacher D.W."/>
            <person name="Elkins C.A."/>
            <person name="Lampel K.A."/>
            <person name="Whitehouse C.A."/>
            <person name="Tartera C."/>
        </authorList>
    </citation>
    <scope>NUCLEOTIDE SEQUENCE [LARGE SCALE GENOMIC DNA]</scope>
    <source>
        <strain evidence="1 2">DS11_12</strain>
    </source>
</reference>
<proteinExistence type="predicted"/>
<evidence type="ECO:0000313" key="2">
    <source>
        <dbReference type="Proteomes" id="UP000244552"/>
    </source>
</evidence>
<accession>A0ABD6XFZ7</accession>
<protein>
    <submittedName>
        <fullName evidence="1">Uncharacterized protein</fullName>
    </submittedName>
</protein>